<comment type="function">
    <text evidence="2 7">Catalyzes the epimerization of the C3' and C5'positions of dTDP-6-deoxy-D-xylo-4-hexulose, forming dTDP-6-deoxy-L-lyxo-4-hexulose.</text>
</comment>
<evidence type="ECO:0000256" key="6">
    <source>
        <dbReference type="PIRSR" id="PIRSR600888-3"/>
    </source>
</evidence>
<dbReference type="eggNOG" id="COG1898">
    <property type="taxonomic scope" value="Bacteria"/>
</dbReference>
<keyword evidence="7" id="KW-0413">Isomerase</keyword>
<dbReference type="AlphaFoldDB" id="I3YZF5"/>
<dbReference type="HOGENOM" id="CLU_090940_1_1_10"/>
<feature type="active site" description="Proton acceptor" evidence="5">
    <location>
        <position position="62"/>
    </location>
</feature>
<dbReference type="GO" id="GO:0019305">
    <property type="term" value="P:dTDP-rhamnose biosynthetic process"/>
    <property type="evidence" value="ECO:0007669"/>
    <property type="project" value="UniProtKB-UniRule"/>
</dbReference>
<dbReference type="NCBIfam" id="TIGR01221">
    <property type="entry name" value="rmlC"/>
    <property type="match status" value="1"/>
</dbReference>
<evidence type="ECO:0000313" key="8">
    <source>
        <dbReference type="EMBL" id="AFL82373.1"/>
    </source>
</evidence>
<comment type="catalytic activity">
    <reaction evidence="1 7">
        <text>dTDP-4-dehydro-6-deoxy-alpha-D-glucose = dTDP-4-dehydro-beta-L-rhamnose</text>
        <dbReference type="Rhea" id="RHEA:16969"/>
        <dbReference type="ChEBI" id="CHEBI:57649"/>
        <dbReference type="ChEBI" id="CHEBI:62830"/>
        <dbReference type="EC" id="5.1.3.13"/>
    </reaction>
</comment>
<dbReference type="InterPro" id="IPR000888">
    <property type="entry name" value="RmlC-like"/>
</dbReference>
<name>I3YZF5_AEQSU</name>
<dbReference type="Pfam" id="PF00908">
    <property type="entry name" value="dTDP_sugar_isom"/>
    <property type="match status" value="1"/>
</dbReference>
<dbReference type="Gene3D" id="2.60.120.10">
    <property type="entry name" value="Jelly Rolls"/>
    <property type="match status" value="1"/>
</dbReference>
<comment type="similarity">
    <text evidence="7">Belongs to the dTDP-4-dehydrorhamnose 3,5-epimerase family.</text>
</comment>
<dbReference type="KEGG" id="asl:Aeqsu_2932"/>
<organism evidence="8 9">
    <name type="scientific">Aequorivita sublithincola (strain DSM 14238 / LMG 21431 / ACAM 643 / 9-3)</name>
    <dbReference type="NCBI Taxonomy" id="746697"/>
    <lineage>
        <taxon>Bacteria</taxon>
        <taxon>Pseudomonadati</taxon>
        <taxon>Bacteroidota</taxon>
        <taxon>Flavobacteriia</taxon>
        <taxon>Flavobacteriales</taxon>
        <taxon>Flavobacteriaceae</taxon>
        <taxon>Aequorivita</taxon>
    </lineage>
</organism>
<dbReference type="OrthoDB" id="9800680at2"/>
<dbReference type="InterPro" id="IPR014710">
    <property type="entry name" value="RmlC-like_jellyroll"/>
</dbReference>
<comment type="pathway">
    <text evidence="7">Carbohydrate biosynthesis; dTDP-L-rhamnose biosynthesis.</text>
</comment>
<evidence type="ECO:0000313" key="9">
    <source>
        <dbReference type="Proteomes" id="UP000006049"/>
    </source>
</evidence>
<evidence type="ECO:0000256" key="4">
    <source>
        <dbReference type="ARBA" id="ARBA00019595"/>
    </source>
</evidence>
<dbReference type="GO" id="GO:0008830">
    <property type="term" value="F:dTDP-4-dehydrorhamnose 3,5-epimerase activity"/>
    <property type="evidence" value="ECO:0007669"/>
    <property type="project" value="UniProtKB-UniRule"/>
</dbReference>
<evidence type="ECO:0000256" key="1">
    <source>
        <dbReference type="ARBA" id="ARBA00001298"/>
    </source>
</evidence>
<dbReference type="PANTHER" id="PTHR21047:SF2">
    <property type="entry name" value="THYMIDINE DIPHOSPHO-4-KETO-RHAMNOSE 3,5-EPIMERASE"/>
    <property type="match status" value="1"/>
</dbReference>
<reference evidence="8 9" key="1">
    <citation type="submission" date="2012-06" db="EMBL/GenBank/DDBJ databases">
        <title>The complete genome of Aequorivita sublithincola DSM 14238.</title>
        <authorList>
            <consortium name="US DOE Joint Genome Institute (JGI-PGF)"/>
            <person name="Lucas S."/>
            <person name="Copeland A."/>
            <person name="Lapidus A."/>
            <person name="Goodwin L."/>
            <person name="Pitluck S."/>
            <person name="Peters L."/>
            <person name="Munk A.C.C."/>
            <person name="Kyrpides N."/>
            <person name="Mavromatis K."/>
            <person name="Pagani I."/>
            <person name="Ivanova N."/>
            <person name="Ovchinnikova G."/>
            <person name="Zeytun A."/>
            <person name="Detter J.C."/>
            <person name="Han C."/>
            <person name="Land M."/>
            <person name="Hauser L."/>
            <person name="Markowitz V."/>
            <person name="Cheng J.-F."/>
            <person name="Hugenholtz P."/>
            <person name="Woyke T."/>
            <person name="Wu D."/>
            <person name="Tindall B."/>
            <person name="Faehnrich R."/>
            <person name="Brambilla E."/>
            <person name="Klenk H.-P."/>
            <person name="Eisen J.A."/>
        </authorList>
    </citation>
    <scope>NUCLEOTIDE SEQUENCE [LARGE SCALE GENOMIC DNA]</scope>
    <source>
        <strain evidence="9">DSM 14238 / LMG 21431 / ACAM 643 / 9-3</strain>
    </source>
</reference>
<dbReference type="GO" id="GO:0005829">
    <property type="term" value="C:cytosol"/>
    <property type="evidence" value="ECO:0007669"/>
    <property type="project" value="TreeGrafter"/>
</dbReference>
<evidence type="ECO:0000256" key="2">
    <source>
        <dbReference type="ARBA" id="ARBA00001997"/>
    </source>
</evidence>
<dbReference type="CDD" id="cd00438">
    <property type="entry name" value="cupin_RmlC"/>
    <property type="match status" value="1"/>
</dbReference>
<evidence type="ECO:0000256" key="3">
    <source>
        <dbReference type="ARBA" id="ARBA00012098"/>
    </source>
</evidence>
<dbReference type="EC" id="5.1.3.13" evidence="3 7"/>
<evidence type="ECO:0000256" key="7">
    <source>
        <dbReference type="RuleBase" id="RU364069"/>
    </source>
</evidence>
<dbReference type="GO" id="GO:0000271">
    <property type="term" value="P:polysaccharide biosynthetic process"/>
    <property type="evidence" value="ECO:0007669"/>
    <property type="project" value="TreeGrafter"/>
</dbReference>
<accession>I3YZF5</accession>
<feature type="active site" description="Proton donor" evidence="5">
    <location>
        <position position="132"/>
    </location>
</feature>
<dbReference type="InterPro" id="IPR011051">
    <property type="entry name" value="RmlC_Cupin_sf"/>
</dbReference>
<evidence type="ECO:0000256" key="5">
    <source>
        <dbReference type="PIRSR" id="PIRSR600888-1"/>
    </source>
</evidence>
<proteinExistence type="inferred from homology"/>
<dbReference type="Proteomes" id="UP000006049">
    <property type="component" value="Chromosome"/>
</dbReference>
<sequence>MTVEETFLKDCFIIKPSVFEDDRGYFMESFNSIQFEEKTGIKTTFVQDNESYSSYGVIRGLHAQGGIYAQAKLVRVLKGEVLDVVVDARKDSATYGEKFEIILSAKNKLQLFVPKGFLHGFAVLSETATFFYKCDEFYKKDSEFGVIYNDADLNIDWQIPLEKRIVSEKDKGLPLFSSLS</sequence>
<dbReference type="EMBL" id="CP003280">
    <property type="protein sequence ID" value="AFL82373.1"/>
    <property type="molecule type" value="Genomic_DNA"/>
</dbReference>
<dbReference type="PATRIC" id="fig|746697.3.peg.2984"/>
<dbReference type="STRING" id="746697.Aeqsu_2932"/>
<dbReference type="UniPathway" id="UPA00124"/>
<gene>
    <name evidence="8" type="ordered locus">Aeqsu_2932</name>
</gene>
<dbReference type="PANTHER" id="PTHR21047">
    <property type="entry name" value="DTDP-6-DEOXY-D-GLUCOSE-3,5 EPIMERASE"/>
    <property type="match status" value="1"/>
</dbReference>
<protein>
    <recommendedName>
        <fullName evidence="4 7">dTDP-4-dehydrorhamnose 3,5-epimerase</fullName>
        <ecNumber evidence="3 7">5.1.3.13</ecNumber>
    </recommendedName>
    <alternativeName>
        <fullName evidence="7">Thymidine diphospho-4-keto-rhamnose 3,5-epimerase</fullName>
    </alternativeName>
</protein>
<feature type="site" description="Participates in a stacking interaction with the thymidine ring of dTDP-4-oxo-6-deoxyglucose" evidence="6">
    <location>
        <position position="138"/>
    </location>
</feature>
<comment type="subunit">
    <text evidence="7">Homodimer.</text>
</comment>
<keyword evidence="9" id="KW-1185">Reference proteome</keyword>
<dbReference type="SUPFAM" id="SSF51182">
    <property type="entry name" value="RmlC-like cupins"/>
    <property type="match status" value="1"/>
</dbReference>
<dbReference type="RefSeq" id="WP_014783622.1">
    <property type="nucleotide sequence ID" value="NC_018013.1"/>
</dbReference>